<name>A0A2G6PG64_9GAMM</name>
<dbReference type="EMBL" id="PDTV01000004">
    <property type="protein sequence ID" value="PIE83556.1"/>
    <property type="molecule type" value="Genomic_DNA"/>
</dbReference>
<proteinExistence type="predicted"/>
<dbReference type="Pfam" id="PF00543">
    <property type="entry name" value="P-II"/>
    <property type="match status" value="1"/>
</dbReference>
<gene>
    <name evidence="1" type="ORF">CSA09_01535</name>
</gene>
<dbReference type="AlphaFoldDB" id="A0A2G6PG64"/>
<dbReference type="PROSITE" id="PS51343">
    <property type="entry name" value="PII_GLNB_DOM"/>
    <property type="match status" value="1"/>
</dbReference>
<dbReference type="InterPro" id="IPR002187">
    <property type="entry name" value="N-reg_PII"/>
</dbReference>
<dbReference type="Gene3D" id="3.30.70.120">
    <property type="match status" value="1"/>
</dbReference>
<dbReference type="InterPro" id="IPR011322">
    <property type="entry name" value="N-reg_PII-like_a/b"/>
</dbReference>
<organism evidence="1 2">
    <name type="scientific">Candidatus Contendibacter odensensis</name>
    <dbReference type="NCBI Taxonomy" id="1400860"/>
    <lineage>
        <taxon>Bacteria</taxon>
        <taxon>Pseudomonadati</taxon>
        <taxon>Pseudomonadota</taxon>
        <taxon>Gammaproteobacteria</taxon>
        <taxon>Candidatus Competibacteraceae</taxon>
        <taxon>Candidatus Contendibacter</taxon>
    </lineage>
</organism>
<dbReference type="Proteomes" id="UP000229278">
    <property type="component" value="Unassembled WGS sequence"/>
</dbReference>
<evidence type="ECO:0000313" key="1">
    <source>
        <dbReference type="EMBL" id="PIE83556.1"/>
    </source>
</evidence>
<reference evidence="1 2" key="1">
    <citation type="submission" date="2017-10" db="EMBL/GenBank/DDBJ databases">
        <title>Novel microbial diversity and functional potential in the marine mammal oral microbiome.</title>
        <authorList>
            <person name="Dudek N.K."/>
            <person name="Sun C.L."/>
            <person name="Burstein D."/>
            <person name="Kantor R.S."/>
            <person name="Aliaga Goltsman D.S."/>
            <person name="Bik E.M."/>
            <person name="Thomas B.C."/>
            <person name="Banfield J.F."/>
            <person name="Relman D.A."/>
        </authorList>
    </citation>
    <scope>NUCLEOTIDE SEQUENCE [LARGE SCALE GENOMIC DNA]</scope>
    <source>
        <strain evidence="1">DOLJORAL78_50_517</strain>
    </source>
</reference>
<dbReference type="GO" id="GO:0030234">
    <property type="term" value="F:enzyme regulator activity"/>
    <property type="evidence" value="ECO:0007669"/>
    <property type="project" value="InterPro"/>
</dbReference>
<dbReference type="SUPFAM" id="SSF54913">
    <property type="entry name" value="GlnB-like"/>
    <property type="match status" value="1"/>
</dbReference>
<dbReference type="GO" id="GO:0006808">
    <property type="term" value="P:regulation of nitrogen utilization"/>
    <property type="evidence" value="ECO:0007669"/>
    <property type="project" value="InterPro"/>
</dbReference>
<protein>
    <submittedName>
        <fullName evidence="1">Transcriptional regulator</fullName>
    </submittedName>
</protein>
<dbReference type="InterPro" id="IPR015867">
    <property type="entry name" value="N-reg_PII/ATP_PRibTrfase_C"/>
</dbReference>
<sequence>MHFKLIVVMVDENKTKKVLEAARATGATGATVLNQARGEGLEPRTTFFGLSLETRCDVVLLLVEEHLSRRILEAIAAVGGFDDTSGTGIAFQIDVEDAIGVGHQMRKLSQLVEDNI</sequence>
<dbReference type="SMART" id="SM00938">
    <property type="entry name" value="P-II"/>
    <property type="match status" value="1"/>
</dbReference>
<accession>A0A2G6PG64</accession>
<evidence type="ECO:0000313" key="2">
    <source>
        <dbReference type="Proteomes" id="UP000229278"/>
    </source>
</evidence>
<comment type="caution">
    <text evidence="1">The sequence shown here is derived from an EMBL/GenBank/DDBJ whole genome shotgun (WGS) entry which is preliminary data.</text>
</comment>